<dbReference type="InterPro" id="IPR021096">
    <property type="entry name" value="Vibrio_phage_VSK_Orf152"/>
</dbReference>
<reference evidence="2 3" key="1">
    <citation type="journal article" date="2009" name="BMC Evol. Biol.">
        <title>Genomic taxonomy of Vibrios.</title>
        <authorList>
            <person name="Thompson C.C."/>
            <person name="Vicente A.C."/>
            <person name="Souza R.C."/>
            <person name="Vasconcelos A.T."/>
            <person name="Vesth T."/>
            <person name="Alves N.Jr."/>
            <person name="Ussery D.W."/>
            <person name="Iida T."/>
            <person name="Thompson F.L."/>
        </authorList>
    </citation>
    <scope>NUCLEOTIDE SEQUENCE [LARGE SCALE GENOMIC DNA]</scope>
    <source>
        <strain evidence="2 3">VM603</strain>
    </source>
</reference>
<dbReference type="InterPro" id="IPR010982">
    <property type="entry name" value="Lambda_DNA-bd_dom_sf"/>
</dbReference>
<dbReference type="CDD" id="cd00093">
    <property type="entry name" value="HTH_XRE"/>
    <property type="match status" value="1"/>
</dbReference>
<dbReference type="Pfam" id="PF12472">
    <property type="entry name" value="DUF3693"/>
    <property type="match status" value="1"/>
</dbReference>
<sequence length="186" mass="20874">MFLCRDCHENRLNWLSDHQGAELRSSAQGGLISILRNFRFDKSKLQDAKNRTYRTRMGKNGGSEMYANQLLDAYKEAKNYIQDKQIAHDLNLQPSMISKMRNGVRYVSDDEAVFLAEAAGIDPEIALLGCHADRNKNPRIKALWESIAKKQNGLGLRAISMLCGGLAVSISQFNEASFNYALSILC</sequence>
<evidence type="ECO:0000313" key="3">
    <source>
        <dbReference type="Proteomes" id="UP000004827"/>
    </source>
</evidence>
<evidence type="ECO:0000259" key="1">
    <source>
        <dbReference type="PROSITE" id="PS50943"/>
    </source>
</evidence>
<dbReference type="GO" id="GO:0003677">
    <property type="term" value="F:DNA binding"/>
    <property type="evidence" value="ECO:0007669"/>
    <property type="project" value="InterPro"/>
</dbReference>
<comment type="caution">
    <text evidence="2">The sequence shown here is derived from an EMBL/GenBank/DDBJ whole genome shotgun (WGS) entry which is preliminary data.</text>
</comment>
<protein>
    <submittedName>
        <fullName evidence="2">Putative regulator protein</fullName>
    </submittedName>
</protein>
<dbReference type="PROSITE" id="PS50943">
    <property type="entry name" value="HTH_CROC1"/>
    <property type="match status" value="1"/>
</dbReference>
<evidence type="ECO:0000313" key="2">
    <source>
        <dbReference type="EMBL" id="EEW06074.1"/>
    </source>
</evidence>
<dbReference type="SUPFAM" id="SSF47413">
    <property type="entry name" value="lambda repressor-like DNA-binding domains"/>
    <property type="match status" value="1"/>
</dbReference>
<organism evidence="2 3">
    <name type="scientific">Vibrio mimicus VM603</name>
    <dbReference type="NCBI Taxonomy" id="671074"/>
    <lineage>
        <taxon>Bacteria</taxon>
        <taxon>Pseudomonadati</taxon>
        <taxon>Pseudomonadota</taxon>
        <taxon>Gammaproteobacteria</taxon>
        <taxon>Vibrionales</taxon>
        <taxon>Vibrionaceae</taxon>
        <taxon>Vibrio</taxon>
    </lineage>
</organism>
<dbReference type="InterPro" id="IPR001387">
    <property type="entry name" value="Cro/C1-type_HTH"/>
</dbReference>
<dbReference type="EMBL" id="ACYU01000131">
    <property type="protein sequence ID" value="EEW06074.1"/>
    <property type="molecule type" value="Genomic_DNA"/>
</dbReference>
<proteinExistence type="predicted"/>
<dbReference type="AlphaFoldDB" id="D2YGR0"/>
<dbReference type="Proteomes" id="UP000004827">
    <property type="component" value="Unassembled WGS sequence"/>
</dbReference>
<gene>
    <name evidence="2" type="ORF">VMB_27070</name>
</gene>
<name>D2YGR0_VIBMI</name>
<accession>D2YGR0</accession>
<feature type="domain" description="HTH cro/C1-type" evidence="1">
    <location>
        <begin position="84"/>
        <end position="126"/>
    </location>
</feature>